<reference evidence="2" key="1">
    <citation type="journal article" date="2019" name="Int. J. Syst. Evol. Microbiol.">
        <title>The Global Catalogue of Microorganisms (GCM) 10K type strain sequencing project: providing services to taxonomists for standard genome sequencing and annotation.</title>
        <authorList>
            <consortium name="The Broad Institute Genomics Platform"/>
            <consortium name="The Broad Institute Genome Sequencing Center for Infectious Disease"/>
            <person name="Wu L."/>
            <person name="Ma J."/>
        </authorList>
    </citation>
    <scope>NUCLEOTIDE SEQUENCE [LARGE SCALE GENOMIC DNA]</scope>
    <source>
        <strain evidence="2">JCM 17069</strain>
    </source>
</reference>
<evidence type="ECO:0000313" key="2">
    <source>
        <dbReference type="Proteomes" id="UP001500367"/>
    </source>
</evidence>
<evidence type="ECO:0000313" key="1">
    <source>
        <dbReference type="EMBL" id="GAA4060154.1"/>
    </source>
</evidence>
<protein>
    <submittedName>
        <fullName evidence="1">Uncharacterized protein</fullName>
    </submittedName>
</protein>
<keyword evidence="2" id="KW-1185">Reference proteome</keyword>
<dbReference type="Proteomes" id="UP001500367">
    <property type="component" value="Unassembled WGS sequence"/>
</dbReference>
<gene>
    <name evidence="1" type="ORF">GCM10022389_00510</name>
</gene>
<comment type="caution">
    <text evidence="1">The sequence shown here is derived from an EMBL/GenBank/DDBJ whole genome shotgun (WGS) entry which is preliminary data.</text>
</comment>
<proteinExistence type="predicted"/>
<organism evidence="1 2">
    <name type="scientific">Flavobacterium cheonanense</name>
    <dbReference type="NCBI Taxonomy" id="706183"/>
    <lineage>
        <taxon>Bacteria</taxon>
        <taxon>Pseudomonadati</taxon>
        <taxon>Bacteroidota</taxon>
        <taxon>Flavobacteriia</taxon>
        <taxon>Flavobacteriales</taxon>
        <taxon>Flavobacteriaceae</taxon>
        <taxon>Flavobacterium</taxon>
    </lineage>
</organism>
<sequence>MPRMIYDYTKSELESVSIDPNLFRRKLKKAVNSLLPYEIDLLQNWLSYFTINKPHLQECITETIKNKKGVC</sequence>
<name>A0ABP7V6E4_9FLAO</name>
<accession>A0ABP7V6E4</accession>
<dbReference type="EMBL" id="BAABCT010000001">
    <property type="protein sequence ID" value="GAA4060154.1"/>
    <property type="molecule type" value="Genomic_DNA"/>
</dbReference>